<feature type="signal peptide" evidence="7">
    <location>
        <begin position="1"/>
        <end position="25"/>
    </location>
</feature>
<dbReference type="AlphaFoldDB" id="A0A8B7YCV9"/>
<feature type="transmembrane region" description="Helical" evidence="6">
    <location>
        <begin position="171"/>
        <end position="189"/>
    </location>
</feature>
<name>A0A8B7YCV9_ACAPL</name>
<keyword evidence="9" id="KW-1185">Reference proteome</keyword>
<dbReference type="SUPFAM" id="SSF81321">
    <property type="entry name" value="Family A G protein-coupled receptor-like"/>
    <property type="match status" value="1"/>
</dbReference>
<dbReference type="PANTHER" id="PTHR45902:SF1">
    <property type="entry name" value="LATROPHILIN RECEPTOR-LIKE PROTEIN A"/>
    <property type="match status" value="1"/>
</dbReference>
<evidence type="ECO:0000313" key="10">
    <source>
        <dbReference type="RefSeq" id="XP_022091089.1"/>
    </source>
</evidence>
<dbReference type="OMA" id="CHIYLIT"/>
<evidence type="ECO:0000256" key="3">
    <source>
        <dbReference type="ARBA" id="ARBA00022989"/>
    </source>
</evidence>
<dbReference type="InterPro" id="IPR053231">
    <property type="entry name" value="GPCR_LN-TM7"/>
</dbReference>
<evidence type="ECO:0000256" key="5">
    <source>
        <dbReference type="SAM" id="MobiDB-lite"/>
    </source>
</evidence>
<evidence type="ECO:0000256" key="4">
    <source>
        <dbReference type="ARBA" id="ARBA00023136"/>
    </source>
</evidence>
<keyword evidence="7" id="KW-0732">Signal</keyword>
<evidence type="ECO:0000256" key="7">
    <source>
        <dbReference type="SAM" id="SignalP"/>
    </source>
</evidence>
<accession>A0A8B7YCV9</accession>
<feature type="compositionally biased region" description="Polar residues" evidence="5">
    <location>
        <begin position="239"/>
        <end position="258"/>
    </location>
</feature>
<feature type="transmembrane region" description="Helical" evidence="6">
    <location>
        <begin position="124"/>
        <end position="144"/>
    </location>
</feature>
<feature type="domain" description="G-protein coupled receptors family 2 profile 2" evidence="8">
    <location>
        <begin position="1"/>
        <end position="221"/>
    </location>
</feature>
<dbReference type="GO" id="GO:0007166">
    <property type="term" value="P:cell surface receptor signaling pathway"/>
    <property type="evidence" value="ECO:0007669"/>
    <property type="project" value="InterPro"/>
</dbReference>
<dbReference type="GO" id="GO:0004930">
    <property type="term" value="F:G protein-coupled receptor activity"/>
    <property type="evidence" value="ECO:0007669"/>
    <property type="project" value="InterPro"/>
</dbReference>
<evidence type="ECO:0000256" key="2">
    <source>
        <dbReference type="ARBA" id="ARBA00022692"/>
    </source>
</evidence>
<dbReference type="CDD" id="cd15039">
    <property type="entry name" value="7tmB3_Methuselah-like"/>
    <property type="match status" value="1"/>
</dbReference>
<keyword evidence="4 6" id="KW-0472">Membrane</keyword>
<evidence type="ECO:0000313" key="9">
    <source>
        <dbReference type="Proteomes" id="UP000694845"/>
    </source>
</evidence>
<keyword evidence="2 6" id="KW-0812">Transmembrane</keyword>
<feature type="transmembrane region" description="Helical" evidence="6">
    <location>
        <begin position="73"/>
        <end position="96"/>
    </location>
</feature>
<evidence type="ECO:0000256" key="1">
    <source>
        <dbReference type="ARBA" id="ARBA00004141"/>
    </source>
</evidence>
<dbReference type="InterPro" id="IPR000832">
    <property type="entry name" value="GPCR_2_secretin-like"/>
</dbReference>
<organism evidence="9 10">
    <name type="scientific">Acanthaster planci</name>
    <name type="common">Crown-of-thorns starfish</name>
    <dbReference type="NCBI Taxonomy" id="133434"/>
    <lineage>
        <taxon>Eukaryota</taxon>
        <taxon>Metazoa</taxon>
        <taxon>Echinodermata</taxon>
        <taxon>Eleutherozoa</taxon>
        <taxon>Asterozoa</taxon>
        <taxon>Asteroidea</taxon>
        <taxon>Valvatacea</taxon>
        <taxon>Valvatida</taxon>
        <taxon>Acanthasteridae</taxon>
        <taxon>Acanthaster</taxon>
    </lineage>
</organism>
<feature type="region of interest" description="Disordered" evidence="5">
    <location>
        <begin position="234"/>
        <end position="258"/>
    </location>
</feature>
<evidence type="ECO:0000256" key="6">
    <source>
        <dbReference type="SAM" id="Phobius"/>
    </source>
</evidence>
<dbReference type="OrthoDB" id="6134459at2759"/>
<comment type="subcellular location">
    <subcellularLocation>
        <location evidence="1">Membrane</location>
        <topology evidence="1">Multi-pass membrane protein</topology>
    </subcellularLocation>
</comment>
<feature type="transmembrane region" description="Helical" evidence="6">
    <location>
        <begin position="195"/>
        <end position="219"/>
    </location>
</feature>
<reference evidence="10" key="1">
    <citation type="submission" date="2025-08" db="UniProtKB">
        <authorList>
            <consortium name="RefSeq"/>
        </authorList>
    </citation>
    <scope>IDENTIFICATION</scope>
</reference>
<dbReference type="PROSITE" id="PS50261">
    <property type="entry name" value="G_PROTEIN_RECEP_F2_4"/>
    <property type="match status" value="1"/>
</dbReference>
<feature type="chain" id="PRO_5034215128" evidence="7">
    <location>
        <begin position="26"/>
        <end position="274"/>
    </location>
</feature>
<evidence type="ECO:0000259" key="8">
    <source>
        <dbReference type="PROSITE" id="PS50261"/>
    </source>
</evidence>
<dbReference type="GeneID" id="110979532"/>
<dbReference type="Pfam" id="PF00002">
    <property type="entry name" value="7tm_2"/>
    <property type="match status" value="1"/>
</dbReference>
<sequence>MNLVAVLFFGILLFLLAGYLKQNHAICMAGAATAHFAWLAAFAWMTVLSISVAYTLGSKMSQRHQRRGIDRELVAYMCVAYGIPLTIVCTCLTLQFCDCTDLPVIYAEASICWITDATVRAVTFVVPIAVGLALNIVMYVYTVLQVRRTRQASKVVRNEGTADTVKEELSIYVKICTLVGLTWVFGFVSQSVTGILVFSYIYIILNYLQAVFIFLSFCLNERVRGMWRQKVQAKRTGVPKNSTSQPKHGGSTSTATTNLSPISYLNATTENTKL</sequence>
<keyword evidence="3 6" id="KW-1133">Transmembrane helix</keyword>
<protein>
    <submittedName>
        <fullName evidence="10">Latrophilin receptor-like protein A</fullName>
    </submittedName>
</protein>
<feature type="transmembrane region" description="Helical" evidence="6">
    <location>
        <begin position="36"/>
        <end position="57"/>
    </location>
</feature>
<dbReference type="GO" id="GO:0016020">
    <property type="term" value="C:membrane"/>
    <property type="evidence" value="ECO:0007669"/>
    <property type="project" value="UniProtKB-SubCell"/>
</dbReference>
<dbReference type="RefSeq" id="XP_022091089.1">
    <property type="nucleotide sequence ID" value="XM_022235397.1"/>
</dbReference>
<dbReference type="Gene3D" id="1.20.1070.10">
    <property type="entry name" value="Rhodopsin 7-helix transmembrane proteins"/>
    <property type="match status" value="1"/>
</dbReference>
<dbReference type="InterPro" id="IPR017981">
    <property type="entry name" value="GPCR_2-like_7TM"/>
</dbReference>
<dbReference type="KEGG" id="aplc:110979532"/>
<gene>
    <name evidence="10" type="primary">LOC110979532</name>
</gene>
<dbReference type="Proteomes" id="UP000694845">
    <property type="component" value="Unplaced"/>
</dbReference>
<dbReference type="PANTHER" id="PTHR45902">
    <property type="entry name" value="LATROPHILIN RECEPTOR-LIKE PROTEIN A"/>
    <property type="match status" value="1"/>
</dbReference>
<proteinExistence type="predicted"/>